<dbReference type="GO" id="GO:0006364">
    <property type="term" value="P:rRNA processing"/>
    <property type="evidence" value="ECO:0007669"/>
    <property type="project" value="UniProtKB-KW"/>
</dbReference>
<dbReference type="GO" id="GO:0005732">
    <property type="term" value="C:sno(s)RNA-containing ribonucleoprotein complex"/>
    <property type="evidence" value="ECO:0007669"/>
    <property type="project" value="InterPro"/>
</dbReference>
<dbReference type="AlphaFoldDB" id="A0A6L2PXE8"/>
<evidence type="ECO:0000256" key="5">
    <source>
        <dbReference type="ARBA" id="ARBA00023274"/>
    </source>
</evidence>
<keyword evidence="9" id="KW-1185">Reference proteome</keyword>
<organism evidence="8 9">
    <name type="scientific">Coptotermes formosanus</name>
    <name type="common">Formosan subterranean termite</name>
    <dbReference type="NCBI Taxonomy" id="36987"/>
    <lineage>
        <taxon>Eukaryota</taxon>
        <taxon>Metazoa</taxon>
        <taxon>Ecdysozoa</taxon>
        <taxon>Arthropoda</taxon>
        <taxon>Hexapoda</taxon>
        <taxon>Insecta</taxon>
        <taxon>Pterygota</taxon>
        <taxon>Neoptera</taxon>
        <taxon>Polyneoptera</taxon>
        <taxon>Dictyoptera</taxon>
        <taxon>Blattodea</taxon>
        <taxon>Blattoidea</taxon>
        <taxon>Termitoidae</taxon>
        <taxon>Rhinotermitidae</taxon>
        <taxon>Coptotermes</taxon>
    </lineage>
</organism>
<feature type="compositionally biased region" description="Basic and acidic residues" evidence="7">
    <location>
        <begin position="602"/>
        <end position="619"/>
    </location>
</feature>
<comment type="caution">
    <text evidence="8">The sequence shown here is derived from an EMBL/GenBank/DDBJ whole genome shotgun (WGS) entry which is preliminary data.</text>
</comment>
<comment type="subcellular location">
    <subcellularLocation>
        <location evidence="1">Nucleus</location>
        <location evidence="1">Nucleolus</location>
    </subcellularLocation>
</comment>
<dbReference type="Proteomes" id="UP000502823">
    <property type="component" value="Unassembled WGS sequence"/>
</dbReference>
<comment type="similarity">
    <text evidence="6">Belongs to the MPP10 family.</text>
</comment>
<evidence type="ECO:0000256" key="7">
    <source>
        <dbReference type="SAM" id="MobiDB-lite"/>
    </source>
</evidence>
<accession>A0A6L2PXE8</accession>
<protein>
    <submittedName>
        <fullName evidence="8">Uncharacterized protein</fullName>
    </submittedName>
</protein>
<feature type="compositionally biased region" description="Basic and acidic residues" evidence="7">
    <location>
        <begin position="204"/>
        <end position="216"/>
    </location>
</feature>
<feature type="compositionally biased region" description="Basic residues" evidence="7">
    <location>
        <begin position="592"/>
        <end position="601"/>
    </location>
</feature>
<reference evidence="9" key="1">
    <citation type="submission" date="2020-01" db="EMBL/GenBank/DDBJ databases">
        <title>Draft genome sequence of the Termite Coptotermes fromosanus.</title>
        <authorList>
            <person name="Itakura S."/>
            <person name="Yosikawa Y."/>
            <person name="Umezawa K."/>
        </authorList>
    </citation>
    <scope>NUCLEOTIDE SEQUENCE [LARGE SCALE GENOMIC DNA]</scope>
</reference>
<evidence type="ECO:0000313" key="8">
    <source>
        <dbReference type="EMBL" id="GFG35218.1"/>
    </source>
</evidence>
<dbReference type="PANTHER" id="PTHR17039:SF0">
    <property type="entry name" value="U3 SMALL NUCLEOLAR RIBONUCLEOPROTEIN PROTEIN MPP10"/>
    <property type="match status" value="1"/>
</dbReference>
<dbReference type="OrthoDB" id="445326at2759"/>
<dbReference type="PANTHER" id="PTHR17039">
    <property type="entry name" value="U3 SMALL NUCLEOLAR RIBONUCLEOPROTEIN PROTEIN MPP10"/>
    <property type="match status" value="1"/>
</dbReference>
<proteinExistence type="inferred from homology"/>
<evidence type="ECO:0000313" key="9">
    <source>
        <dbReference type="Proteomes" id="UP000502823"/>
    </source>
</evidence>
<keyword evidence="3" id="KW-0698">rRNA processing</keyword>
<feature type="region of interest" description="Disordered" evidence="7">
    <location>
        <begin position="204"/>
        <end position="242"/>
    </location>
</feature>
<evidence type="ECO:0000256" key="3">
    <source>
        <dbReference type="ARBA" id="ARBA00022552"/>
    </source>
</evidence>
<dbReference type="FunCoup" id="A0A6L2PXE8">
    <property type="interactions" value="1305"/>
</dbReference>
<evidence type="ECO:0000256" key="1">
    <source>
        <dbReference type="ARBA" id="ARBA00004604"/>
    </source>
</evidence>
<dbReference type="Pfam" id="PF04006">
    <property type="entry name" value="Mpp10"/>
    <property type="match status" value="1"/>
</dbReference>
<name>A0A6L2PXE8_COPFO</name>
<evidence type="ECO:0000256" key="4">
    <source>
        <dbReference type="ARBA" id="ARBA00023242"/>
    </source>
</evidence>
<dbReference type="GO" id="GO:0034457">
    <property type="term" value="C:Mpp10 complex"/>
    <property type="evidence" value="ECO:0007669"/>
    <property type="project" value="InterPro"/>
</dbReference>
<dbReference type="GO" id="GO:0032040">
    <property type="term" value="C:small-subunit processome"/>
    <property type="evidence" value="ECO:0007669"/>
    <property type="project" value="TreeGrafter"/>
</dbReference>
<dbReference type="InterPro" id="IPR012173">
    <property type="entry name" value="Mpp10"/>
</dbReference>
<gene>
    <name evidence="8" type="ORF">Cfor_01322</name>
</gene>
<keyword evidence="4" id="KW-0539">Nucleus</keyword>
<feature type="region of interest" description="Disordered" evidence="7">
    <location>
        <begin position="567"/>
        <end position="623"/>
    </location>
</feature>
<evidence type="ECO:0000256" key="2">
    <source>
        <dbReference type="ARBA" id="ARBA00022517"/>
    </source>
</evidence>
<sequence length="693" mass="78784">MGNGPPKTRCKASSQWLLDTSVLFDITVTHNLPNYIQNMIPPGQSLPDCQGHMYFAVTKTVAEAEECDNGPDCGPWRDEKSRGRHVKYILAAMAKLVSEFVPAFDLLTNNPEDYLRVQDSIATDVREFLKRLYDFIKCAENGLPAGNALPELIIQGFDEEQIWQELELQNEGRSKSLEAGVASVVACKDLPRFPIQLNSEHRDSECVSSDRELWKDEADESLTSASENEEDDMESATRKWEASNAPSVVDDRFFKLSEMEDFLQYEDKREAGQHDSSDESIDFFQPTDDGHGEVEDVHYDDFFDAPHEGGDHQAVQLESETEWGGVEEEERDKDVIDGMSYEEDTPVKNFWLDEAGICEGNKATGTKSSLEMRQERLRVRLNQLEEEALAEKQWPLKGEVSASTRPHNSLLEEMVEFDLTTRAAPIITEQTTLQLEDIIRQRVKDRAWDDVERKVKPVETPNEYKKKLVLDQEKSKLSLSQVYEQEYIKQREAQEAAGVDGHPQEESPEHHVVRTMMASLFSMLDALSNFHFTPKPPAPEVKIVSNLPAITLEEVAPVATSDAALLAPEEVKERPKGDVIGKEERTSSDKKRERRHKKLRQRERQHEREKRERAIDKLRPGLGNKYSKEKAMRDLEKVTKSNNITQVHLALQIVLVFELCLTKVFVDCCARTSLSTNAEYSMCGKCQSVLSTS</sequence>
<dbReference type="InParanoid" id="A0A6L2PXE8"/>
<keyword evidence="5" id="KW-0687">Ribonucleoprotein</keyword>
<feature type="compositionally biased region" description="Basic and acidic residues" evidence="7">
    <location>
        <begin position="569"/>
        <end position="591"/>
    </location>
</feature>
<keyword evidence="2" id="KW-0690">Ribosome biogenesis</keyword>
<evidence type="ECO:0000256" key="6">
    <source>
        <dbReference type="ARBA" id="ARBA00029455"/>
    </source>
</evidence>
<dbReference type="EMBL" id="BLKM01000530">
    <property type="protein sequence ID" value="GFG35218.1"/>
    <property type="molecule type" value="Genomic_DNA"/>
</dbReference>